<comment type="similarity">
    <text evidence="1">Belongs to the short-chain dehydrogenases/reductases (SDR) family.</text>
</comment>
<dbReference type="Gene3D" id="3.40.50.720">
    <property type="entry name" value="NAD(P)-binding Rossmann-like Domain"/>
    <property type="match status" value="1"/>
</dbReference>
<gene>
    <name evidence="4" type="ORF">SAMN05421783_104157</name>
</gene>
<dbReference type="InterPro" id="IPR057326">
    <property type="entry name" value="KR_dom"/>
</dbReference>
<dbReference type="PANTHER" id="PTHR43477:SF1">
    <property type="entry name" value="DIHYDROANTICAPSIN 7-DEHYDROGENASE"/>
    <property type="match status" value="1"/>
</dbReference>
<dbReference type="InterPro" id="IPR051122">
    <property type="entry name" value="SDR_DHRS6-like"/>
</dbReference>
<dbReference type="InterPro" id="IPR002347">
    <property type="entry name" value="SDR_fam"/>
</dbReference>
<proteinExistence type="inferred from homology"/>
<dbReference type="STRING" id="1058.SAMN05421783_104157"/>
<keyword evidence="2" id="KW-0560">Oxidoreductase</keyword>
<dbReference type="Proteomes" id="UP000198816">
    <property type="component" value="Unassembled WGS sequence"/>
</dbReference>
<dbReference type="SUPFAM" id="SSF51735">
    <property type="entry name" value="NAD(P)-binding Rossmann-fold domains"/>
    <property type="match status" value="1"/>
</dbReference>
<dbReference type="PRINTS" id="PR00081">
    <property type="entry name" value="GDHRDH"/>
</dbReference>
<dbReference type="AlphaFoldDB" id="A0A1H2TT67"/>
<evidence type="ECO:0000256" key="1">
    <source>
        <dbReference type="ARBA" id="ARBA00006484"/>
    </source>
</evidence>
<organism evidence="4 5">
    <name type="scientific">Thiocapsa roseopersicina</name>
    <dbReference type="NCBI Taxonomy" id="1058"/>
    <lineage>
        <taxon>Bacteria</taxon>
        <taxon>Pseudomonadati</taxon>
        <taxon>Pseudomonadota</taxon>
        <taxon>Gammaproteobacteria</taxon>
        <taxon>Chromatiales</taxon>
        <taxon>Chromatiaceae</taxon>
        <taxon>Thiocapsa</taxon>
    </lineage>
</organism>
<dbReference type="SMART" id="SM00822">
    <property type="entry name" value="PKS_KR"/>
    <property type="match status" value="1"/>
</dbReference>
<dbReference type="CDD" id="cd05233">
    <property type="entry name" value="SDR_c"/>
    <property type="match status" value="1"/>
</dbReference>
<name>A0A1H2TT67_THIRO</name>
<evidence type="ECO:0000259" key="3">
    <source>
        <dbReference type="SMART" id="SM00822"/>
    </source>
</evidence>
<reference evidence="5" key="1">
    <citation type="submission" date="2016-10" db="EMBL/GenBank/DDBJ databases">
        <authorList>
            <person name="Varghese N."/>
            <person name="Submissions S."/>
        </authorList>
    </citation>
    <scope>NUCLEOTIDE SEQUENCE [LARGE SCALE GENOMIC DNA]</scope>
    <source>
        <strain evidence="5">DSM 217</strain>
    </source>
</reference>
<dbReference type="OrthoDB" id="9793499at2"/>
<accession>A0A1H2TT67</accession>
<dbReference type="PANTHER" id="PTHR43477">
    <property type="entry name" value="DIHYDROANTICAPSIN 7-DEHYDROGENASE"/>
    <property type="match status" value="1"/>
</dbReference>
<dbReference type="GO" id="GO:0016491">
    <property type="term" value="F:oxidoreductase activity"/>
    <property type="evidence" value="ECO:0007669"/>
    <property type="project" value="UniProtKB-KW"/>
</dbReference>
<dbReference type="EMBL" id="FNNZ01000004">
    <property type="protein sequence ID" value="SDW47080.1"/>
    <property type="molecule type" value="Genomic_DNA"/>
</dbReference>
<dbReference type="InterPro" id="IPR036291">
    <property type="entry name" value="NAD(P)-bd_dom_sf"/>
</dbReference>
<evidence type="ECO:0000313" key="4">
    <source>
        <dbReference type="EMBL" id="SDW47080.1"/>
    </source>
</evidence>
<keyword evidence="5" id="KW-1185">Reference proteome</keyword>
<evidence type="ECO:0000256" key="2">
    <source>
        <dbReference type="ARBA" id="ARBA00023002"/>
    </source>
</evidence>
<dbReference type="Pfam" id="PF13561">
    <property type="entry name" value="adh_short_C2"/>
    <property type="match status" value="1"/>
</dbReference>
<dbReference type="RefSeq" id="WP_093029312.1">
    <property type="nucleotide sequence ID" value="NZ_FNNZ01000004.1"/>
</dbReference>
<evidence type="ECO:0000313" key="5">
    <source>
        <dbReference type="Proteomes" id="UP000198816"/>
    </source>
</evidence>
<protein>
    <submittedName>
        <fullName evidence="4">NAD(P)-dependent dehydrogenase, short-chain alcohol dehydrogenase family</fullName>
    </submittedName>
</protein>
<sequence>MSKTYLIVGGTSGIGAALLNKLIERGHRVIQLSRHPEAAPDHPAVTSLHWDVRTNDFPADALPGKLDGLVYCPGTIRLRPFERLAEKEWTEDLEINLLGAVRALQGAMKALKAADSASIVLFSTVAVGTGLPFHASIASAKGAVEGLTRSLAAELAPRIRVNAVAPTLTATPLAERLLGNESKRTAAAERHPLRTIGEPEDVAGAALWLLEDARMTTGQVIRVDAGLATLRST</sequence>
<feature type="domain" description="Ketoreductase" evidence="3">
    <location>
        <begin position="3"/>
        <end position="180"/>
    </location>
</feature>